<protein>
    <submittedName>
        <fullName evidence="1">Uncharacterized protein</fullName>
    </submittedName>
</protein>
<dbReference type="AlphaFoldDB" id="X1I2L5"/>
<dbReference type="EMBL" id="BARU01034413">
    <property type="protein sequence ID" value="GAH63535.1"/>
    <property type="molecule type" value="Genomic_DNA"/>
</dbReference>
<gene>
    <name evidence="1" type="ORF">S03H2_54026</name>
</gene>
<comment type="caution">
    <text evidence="1">The sequence shown here is derived from an EMBL/GenBank/DDBJ whole genome shotgun (WGS) entry which is preliminary data.</text>
</comment>
<organism evidence="1">
    <name type="scientific">marine sediment metagenome</name>
    <dbReference type="NCBI Taxonomy" id="412755"/>
    <lineage>
        <taxon>unclassified sequences</taxon>
        <taxon>metagenomes</taxon>
        <taxon>ecological metagenomes</taxon>
    </lineage>
</organism>
<proteinExistence type="predicted"/>
<accession>X1I2L5</accession>
<name>X1I2L5_9ZZZZ</name>
<sequence>ADKYYTYLADIKITKDYLSLPFRVKIEISKRTDENYRWKLQLIKSPCSIYSVLFKTATLEQLYTDKQLCLKERSQPKDLFDLWYISQVLKMPYKTEVEIDKKMLRRDLRKFLPIDFHKVIEEL</sequence>
<evidence type="ECO:0000313" key="1">
    <source>
        <dbReference type="EMBL" id="GAH63535.1"/>
    </source>
</evidence>
<dbReference type="InterPro" id="IPR014942">
    <property type="entry name" value="AbiEii"/>
</dbReference>
<feature type="non-terminal residue" evidence="1">
    <location>
        <position position="1"/>
    </location>
</feature>
<dbReference type="Pfam" id="PF08843">
    <property type="entry name" value="AbiEii"/>
    <property type="match status" value="1"/>
</dbReference>
<reference evidence="1" key="1">
    <citation type="journal article" date="2014" name="Front. Microbiol.">
        <title>High frequency of phylogenetically diverse reductive dehalogenase-homologous genes in deep subseafloor sedimentary metagenomes.</title>
        <authorList>
            <person name="Kawai M."/>
            <person name="Futagami T."/>
            <person name="Toyoda A."/>
            <person name="Takaki Y."/>
            <person name="Nishi S."/>
            <person name="Hori S."/>
            <person name="Arai W."/>
            <person name="Tsubouchi T."/>
            <person name="Morono Y."/>
            <person name="Uchiyama I."/>
            <person name="Ito T."/>
            <person name="Fujiyama A."/>
            <person name="Inagaki F."/>
            <person name="Takami H."/>
        </authorList>
    </citation>
    <scope>NUCLEOTIDE SEQUENCE</scope>
    <source>
        <strain evidence="1">Expedition CK06-06</strain>
    </source>
</reference>